<protein>
    <submittedName>
        <fullName evidence="2">Uncharacterized protein</fullName>
    </submittedName>
</protein>
<evidence type="ECO:0000313" key="2">
    <source>
        <dbReference type="EMBL" id="MCI51954.1"/>
    </source>
</evidence>
<name>A0A392SUQ1_9FABA</name>
<accession>A0A392SUQ1</accession>
<reference evidence="2 3" key="1">
    <citation type="journal article" date="2018" name="Front. Plant Sci.">
        <title>Red Clover (Trifolium pratense) and Zigzag Clover (T. medium) - A Picture of Genomic Similarities and Differences.</title>
        <authorList>
            <person name="Dluhosova J."/>
            <person name="Istvanek J."/>
            <person name="Nedelnik J."/>
            <person name="Repkova J."/>
        </authorList>
    </citation>
    <scope>NUCLEOTIDE SEQUENCE [LARGE SCALE GENOMIC DNA]</scope>
    <source>
        <strain evidence="3">cv. 10/8</strain>
        <tissue evidence="2">Leaf</tissue>
    </source>
</reference>
<keyword evidence="3" id="KW-1185">Reference proteome</keyword>
<dbReference type="EMBL" id="LXQA010439840">
    <property type="protein sequence ID" value="MCI51954.1"/>
    <property type="molecule type" value="Genomic_DNA"/>
</dbReference>
<comment type="caution">
    <text evidence="2">The sequence shown here is derived from an EMBL/GenBank/DDBJ whole genome shotgun (WGS) entry which is preliminary data.</text>
</comment>
<dbReference type="Proteomes" id="UP000265520">
    <property type="component" value="Unassembled WGS sequence"/>
</dbReference>
<evidence type="ECO:0000256" key="1">
    <source>
        <dbReference type="SAM" id="MobiDB-lite"/>
    </source>
</evidence>
<feature type="non-terminal residue" evidence="2">
    <location>
        <position position="33"/>
    </location>
</feature>
<evidence type="ECO:0000313" key="3">
    <source>
        <dbReference type="Proteomes" id="UP000265520"/>
    </source>
</evidence>
<organism evidence="2 3">
    <name type="scientific">Trifolium medium</name>
    <dbReference type="NCBI Taxonomy" id="97028"/>
    <lineage>
        <taxon>Eukaryota</taxon>
        <taxon>Viridiplantae</taxon>
        <taxon>Streptophyta</taxon>
        <taxon>Embryophyta</taxon>
        <taxon>Tracheophyta</taxon>
        <taxon>Spermatophyta</taxon>
        <taxon>Magnoliopsida</taxon>
        <taxon>eudicotyledons</taxon>
        <taxon>Gunneridae</taxon>
        <taxon>Pentapetalae</taxon>
        <taxon>rosids</taxon>
        <taxon>fabids</taxon>
        <taxon>Fabales</taxon>
        <taxon>Fabaceae</taxon>
        <taxon>Papilionoideae</taxon>
        <taxon>50 kb inversion clade</taxon>
        <taxon>NPAAA clade</taxon>
        <taxon>Hologalegina</taxon>
        <taxon>IRL clade</taxon>
        <taxon>Trifolieae</taxon>
        <taxon>Trifolium</taxon>
    </lineage>
</organism>
<sequence>MESSRPTPYPKFQRDKATPNPPQHYDQPEDLNP</sequence>
<feature type="region of interest" description="Disordered" evidence="1">
    <location>
        <begin position="1"/>
        <end position="33"/>
    </location>
</feature>
<dbReference type="AlphaFoldDB" id="A0A392SUQ1"/>
<proteinExistence type="predicted"/>